<comment type="caution">
    <text evidence="2">The sequence shown here is derived from an EMBL/GenBank/DDBJ whole genome shotgun (WGS) entry which is preliminary data.</text>
</comment>
<dbReference type="Proteomes" id="UP000275225">
    <property type="component" value="Unassembled WGS sequence"/>
</dbReference>
<gene>
    <name evidence="2" type="ORF">EHW97_04665</name>
</gene>
<dbReference type="InterPro" id="IPR011008">
    <property type="entry name" value="Dimeric_a/b-barrel"/>
</dbReference>
<keyword evidence="2" id="KW-0413">Isomerase</keyword>
<organism evidence="2 3">
    <name type="scientific">Aeromicrobium camelliae</name>
    <dbReference type="NCBI Taxonomy" id="1538144"/>
    <lineage>
        <taxon>Bacteria</taxon>
        <taxon>Bacillati</taxon>
        <taxon>Actinomycetota</taxon>
        <taxon>Actinomycetes</taxon>
        <taxon>Propionibacteriales</taxon>
        <taxon>Nocardioidaceae</taxon>
        <taxon>Aeromicrobium</taxon>
    </lineage>
</organism>
<protein>
    <submittedName>
        <fullName evidence="2">Muconolactone delta-isomerase</fullName>
    </submittedName>
</protein>
<keyword evidence="3" id="KW-1185">Reference proteome</keyword>
<accession>A0A3N6ZG47</accession>
<sequence length="90" mass="9880">MELDLPADIGSAEFEALRAAEARRATELASEGFLVRLWRPPAGGWRNIGLWRAADEAELQHALSSLPLWPWITATVTALNPHGNDPLARP</sequence>
<feature type="domain" description="Muconolactone isomerase" evidence="1">
    <location>
        <begin position="1"/>
        <end position="85"/>
    </location>
</feature>
<dbReference type="Gene3D" id="3.30.70.1060">
    <property type="entry name" value="Dimeric alpha+beta barrel"/>
    <property type="match status" value="1"/>
</dbReference>
<evidence type="ECO:0000259" key="1">
    <source>
        <dbReference type="Pfam" id="PF02426"/>
    </source>
</evidence>
<dbReference type="EMBL" id="RQJX01000004">
    <property type="protein sequence ID" value="RQN09091.1"/>
    <property type="molecule type" value="Genomic_DNA"/>
</dbReference>
<dbReference type="OrthoDB" id="4426588at2"/>
<dbReference type="AlphaFoldDB" id="A0A3N6ZG47"/>
<dbReference type="Pfam" id="PF02426">
    <property type="entry name" value="MIase"/>
    <property type="match status" value="1"/>
</dbReference>
<reference evidence="2 3" key="1">
    <citation type="submission" date="2018-11" db="EMBL/GenBank/DDBJ databases">
        <authorList>
            <person name="Li F."/>
        </authorList>
    </citation>
    <scope>NUCLEOTIDE SEQUENCE [LARGE SCALE GENOMIC DNA]</scope>
    <source>
        <strain evidence="2 3">YS17T</strain>
    </source>
</reference>
<evidence type="ECO:0000313" key="3">
    <source>
        <dbReference type="Proteomes" id="UP000275225"/>
    </source>
</evidence>
<name>A0A3N6ZG47_9ACTN</name>
<dbReference type="InterPro" id="IPR026029">
    <property type="entry name" value="MLI_dom"/>
</dbReference>
<evidence type="ECO:0000313" key="2">
    <source>
        <dbReference type="EMBL" id="RQN09091.1"/>
    </source>
</evidence>
<dbReference type="SUPFAM" id="SSF54909">
    <property type="entry name" value="Dimeric alpha+beta barrel"/>
    <property type="match status" value="1"/>
</dbReference>
<proteinExistence type="predicted"/>
<dbReference type="GO" id="GO:0016853">
    <property type="term" value="F:isomerase activity"/>
    <property type="evidence" value="ECO:0007669"/>
    <property type="project" value="UniProtKB-KW"/>
</dbReference>